<dbReference type="InterPro" id="IPR023393">
    <property type="entry name" value="START-like_dom_sf"/>
</dbReference>
<name>C6VZF6_DYAFD</name>
<dbReference type="STRING" id="471854.Dfer_0499"/>
<gene>
    <name evidence="3" type="ordered locus">Dfer_0499</name>
</gene>
<sequence>MSRKLVQKDIHIQASAEQIWRIITEDEHNVKWLAAFGEGNIAQTDWQEGSKARFTDDSNVGLIAVIRESRPFEKILIQNIGILTDGKEDYDSDEAIESQEFFEQYLLTPEDNGVRMQVQVNVEDEFYDEISDCWERALGIMKGQAEGG</sequence>
<dbReference type="Pfam" id="PF08327">
    <property type="entry name" value="AHSA1"/>
    <property type="match status" value="1"/>
</dbReference>
<dbReference type="HOGENOM" id="CLU_146109_0_0_10"/>
<dbReference type="RefSeq" id="WP_012780116.1">
    <property type="nucleotide sequence ID" value="NC_013037.1"/>
</dbReference>
<comment type="similarity">
    <text evidence="1">Belongs to the AHA1 family.</text>
</comment>
<keyword evidence="4" id="KW-1185">Reference proteome</keyword>
<evidence type="ECO:0000259" key="2">
    <source>
        <dbReference type="Pfam" id="PF08327"/>
    </source>
</evidence>
<proteinExistence type="inferred from homology"/>
<dbReference type="KEGG" id="dfe:Dfer_0499"/>
<feature type="domain" description="Activator of Hsp90 ATPase homologue 1/2-like C-terminal" evidence="2">
    <location>
        <begin position="14"/>
        <end position="138"/>
    </location>
</feature>
<dbReference type="SUPFAM" id="SSF55961">
    <property type="entry name" value="Bet v1-like"/>
    <property type="match status" value="1"/>
</dbReference>
<evidence type="ECO:0000256" key="1">
    <source>
        <dbReference type="ARBA" id="ARBA00006817"/>
    </source>
</evidence>
<reference evidence="3 4" key="1">
    <citation type="journal article" date="2009" name="Stand. Genomic Sci.">
        <title>Complete genome sequence of Dyadobacter fermentans type strain (NS114).</title>
        <authorList>
            <person name="Lang E."/>
            <person name="Lapidus A."/>
            <person name="Chertkov O."/>
            <person name="Brettin T."/>
            <person name="Detter J.C."/>
            <person name="Han C."/>
            <person name="Copeland A."/>
            <person name="Glavina Del Rio T."/>
            <person name="Nolan M."/>
            <person name="Chen F."/>
            <person name="Lucas S."/>
            <person name="Tice H."/>
            <person name="Cheng J.F."/>
            <person name="Land M."/>
            <person name="Hauser L."/>
            <person name="Chang Y.J."/>
            <person name="Jeffries C.D."/>
            <person name="Kopitz M."/>
            <person name="Bruce D."/>
            <person name="Goodwin L."/>
            <person name="Pitluck S."/>
            <person name="Ovchinnikova G."/>
            <person name="Pati A."/>
            <person name="Ivanova N."/>
            <person name="Mavrommatis K."/>
            <person name="Chen A."/>
            <person name="Palaniappan K."/>
            <person name="Chain P."/>
            <person name="Bristow J."/>
            <person name="Eisen J.A."/>
            <person name="Markowitz V."/>
            <person name="Hugenholtz P."/>
            <person name="Goker M."/>
            <person name="Rohde M."/>
            <person name="Kyrpides N.C."/>
            <person name="Klenk H.P."/>
        </authorList>
    </citation>
    <scope>NUCLEOTIDE SEQUENCE [LARGE SCALE GENOMIC DNA]</scope>
    <source>
        <strain evidence="4">ATCC 700827 / DSM 18053 / CIP 107007 / KCTC 52180 / NS114</strain>
    </source>
</reference>
<evidence type="ECO:0000313" key="4">
    <source>
        <dbReference type="Proteomes" id="UP000002011"/>
    </source>
</evidence>
<dbReference type="EMBL" id="CP001619">
    <property type="protein sequence ID" value="ACT91768.1"/>
    <property type="molecule type" value="Genomic_DNA"/>
</dbReference>
<dbReference type="InterPro" id="IPR013538">
    <property type="entry name" value="ASHA1/2-like_C"/>
</dbReference>
<accession>C6VZF6</accession>
<dbReference type="Gene3D" id="3.30.530.20">
    <property type="match status" value="1"/>
</dbReference>
<organism evidence="3 4">
    <name type="scientific">Dyadobacter fermentans (strain ATCC 700827 / DSM 18053 / CIP 107007 / KCTC 52180 / NS114)</name>
    <dbReference type="NCBI Taxonomy" id="471854"/>
    <lineage>
        <taxon>Bacteria</taxon>
        <taxon>Pseudomonadati</taxon>
        <taxon>Bacteroidota</taxon>
        <taxon>Cytophagia</taxon>
        <taxon>Cytophagales</taxon>
        <taxon>Spirosomataceae</taxon>
        <taxon>Dyadobacter</taxon>
    </lineage>
</organism>
<evidence type="ECO:0000313" key="3">
    <source>
        <dbReference type="EMBL" id="ACT91768.1"/>
    </source>
</evidence>
<dbReference type="eggNOG" id="COG3832">
    <property type="taxonomic scope" value="Bacteria"/>
</dbReference>
<dbReference type="AlphaFoldDB" id="C6VZF6"/>
<protein>
    <submittedName>
        <fullName evidence="3">Activator of HSP90 ATPase 1 family protein</fullName>
    </submittedName>
</protein>
<dbReference type="Proteomes" id="UP000002011">
    <property type="component" value="Chromosome"/>
</dbReference>
<dbReference type="OrthoDB" id="384974at2"/>